<evidence type="ECO:0000313" key="3">
    <source>
        <dbReference type="Proteomes" id="UP001523401"/>
    </source>
</evidence>
<feature type="domain" description="Hedgehog/Intein (Hint)" evidence="1">
    <location>
        <begin position="547"/>
        <end position="686"/>
    </location>
</feature>
<comment type="caution">
    <text evidence="2">The sequence shown here is derived from an EMBL/GenBank/DDBJ whole genome shotgun (WGS) entry which is preliminary data.</text>
</comment>
<accession>A0ABT1CHW4</accession>
<dbReference type="InterPro" id="IPR036844">
    <property type="entry name" value="Hint_dom_sf"/>
</dbReference>
<dbReference type="Proteomes" id="UP001523401">
    <property type="component" value="Unassembled WGS sequence"/>
</dbReference>
<dbReference type="InterPro" id="IPR012332">
    <property type="entry name" value="Autotransporter_pectin_lyase_C"/>
</dbReference>
<dbReference type="Gene3D" id="2.170.16.10">
    <property type="entry name" value="Hedgehog/Intein (Hint) domain"/>
    <property type="match status" value="1"/>
</dbReference>
<sequence length="889" mass="91972">MAALTGYWSAVNVNGQTMFQSGTTSVAPPVTFGTHANLTITSGATLSGLTGSSMIVTVQSGGTLAGNNLTGGTLGVANGGVLSGNILNGVGTTLSSGAQSIGDTFQAVGTGIIWSYALRGATVTDATVDTKGYLQLQSGATGSNITAINGGSASLAADTTTGFQALNGGYVASGNMTFSGYSGNGDVVPTGAVLNGIWSAVNVNGTTVYQNATTTVSGPVILNAGASLYVKSGANVSGLTCISNAIVTVSVYAGGSVTSSHITRAYVRVDNGASLSHNQLDGCDVTLSTGASSTDDTYSWYNFAVQSVKVASGATISSATVNNNTTVSAATGANVNGLQVFSGGSAVFASGVNLSGFHADAGTYLATYTSIGGTVTIPTTPPSQPGTVLTHVWSAVLSNGVTVFKNALSSVSAPVSLTAGTVLYITSGAVVSGLNSLANTIYVQNGGTLLDSYIANGLVNVSSGGITNGNKFNSDFVTVMSGGSSVNDIFYNSGYTSDTSTIQAGGTMINGQVGSGATVSAGIGSVVQDPSVGTGGYLIVNKAANDVCFVKGTRILTDRGEVPVEDIRVGDAIACQGENGVEFRPAIWVGSRFNRLEPWQPLDLAGYPVRIEAGAFGDGVPTRDLFVTPEHCFAFEGRMLPIRMLVNGTTIAYDTSIRSYEYFHIELADHAIIFAEGAATESYIDTGNRRSFTQNGNLTSLSRSEGTPDTPRYALPLDVSRDFAEPLYRRLAGGACLEQDNRDDLTQDPDLMLIDIHGHRFRPVRREATRVVFMLPQGSEHVRLVSRASRPCDTIGPFVDDRRRLGVLVGRIDQFSSLKHREITGHLTTETLRGWHAIEAEACRWMDGDCILPLHLDSAAAGAVVSIEILAAGPYLVESRVEERAISVA</sequence>
<dbReference type="Pfam" id="PF13403">
    <property type="entry name" value="Hint_2"/>
    <property type="match status" value="1"/>
</dbReference>
<reference evidence="2 3" key="1">
    <citation type="submission" date="2022-06" db="EMBL/GenBank/DDBJ databases">
        <title>Whole-genome of Asaia lannensis strain LMG 27011T.</title>
        <authorList>
            <person name="Sombolestani A."/>
        </authorList>
    </citation>
    <scope>NUCLEOTIDE SEQUENCE [LARGE SCALE GENOMIC DNA]</scope>
    <source>
        <strain evidence="2 3">NBRC 102526</strain>
    </source>
</reference>
<proteinExistence type="predicted"/>
<name>A0ABT1CHW4_9PROT</name>
<organism evidence="2 3">
    <name type="scientific">Asaia lannensis NBRC 102526</name>
    <dbReference type="NCBI Taxonomy" id="1307926"/>
    <lineage>
        <taxon>Bacteria</taxon>
        <taxon>Pseudomonadati</taxon>
        <taxon>Pseudomonadota</taxon>
        <taxon>Alphaproteobacteria</taxon>
        <taxon>Acetobacterales</taxon>
        <taxon>Acetobacteraceae</taxon>
        <taxon>Asaia</taxon>
    </lineage>
</organism>
<gene>
    <name evidence="2" type="ORF">NF685_07175</name>
</gene>
<dbReference type="EMBL" id="JAMXQU010000004">
    <property type="protein sequence ID" value="MCO6159804.1"/>
    <property type="molecule type" value="Genomic_DNA"/>
</dbReference>
<dbReference type="SUPFAM" id="SSF51294">
    <property type="entry name" value="Hedgehog/intein (Hint) domain"/>
    <property type="match status" value="1"/>
</dbReference>
<protein>
    <submittedName>
        <fullName evidence="2">Hint domain-containing protein</fullName>
    </submittedName>
</protein>
<dbReference type="RefSeq" id="WP_252849138.1">
    <property type="nucleotide sequence ID" value="NZ_BAPW01000010.1"/>
</dbReference>
<evidence type="ECO:0000259" key="1">
    <source>
        <dbReference type="Pfam" id="PF13403"/>
    </source>
</evidence>
<dbReference type="InterPro" id="IPR028992">
    <property type="entry name" value="Hedgehog/Intein_dom"/>
</dbReference>
<keyword evidence="3" id="KW-1185">Reference proteome</keyword>
<evidence type="ECO:0000313" key="2">
    <source>
        <dbReference type="EMBL" id="MCO6159804.1"/>
    </source>
</evidence>
<dbReference type="Gene3D" id="2.160.20.20">
    <property type="match status" value="1"/>
</dbReference>